<evidence type="ECO:0000256" key="2">
    <source>
        <dbReference type="ARBA" id="ARBA00022771"/>
    </source>
</evidence>
<feature type="compositionally biased region" description="Basic and acidic residues" evidence="6">
    <location>
        <begin position="759"/>
        <end position="769"/>
    </location>
</feature>
<dbReference type="SMART" id="SM00184">
    <property type="entry name" value="RING"/>
    <property type="match status" value="1"/>
</dbReference>
<feature type="compositionally biased region" description="Basic and acidic residues" evidence="6">
    <location>
        <begin position="734"/>
        <end position="744"/>
    </location>
</feature>
<feature type="compositionally biased region" description="Basic and acidic residues" evidence="6">
    <location>
        <begin position="367"/>
        <end position="376"/>
    </location>
</feature>
<feature type="compositionally biased region" description="Low complexity" evidence="6">
    <location>
        <begin position="439"/>
        <end position="464"/>
    </location>
</feature>
<evidence type="ECO:0000256" key="4">
    <source>
        <dbReference type="PROSITE-ProRule" id="PRU00175"/>
    </source>
</evidence>
<feature type="region of interest" description="Disordered" evidence="6">
    <location>
        <begin position="669"/>
        <end position="896"/>
    </location>
</feature>
<reference evidence="9" key="1">
    <citation type="journal article" date="2014" name="Proc. Natl. Acad. Sci. U.S.A.">
        <title>Extensive sampling of basidiomycete genomes demonstrates inadequacy of the white-rot/brown-rot paradigm for wood decay fungi.</title>
        <authorList>
            <person name="Riley R."/>
            <person name="Salamov A.A."/>
            <person name="Brown D.W."/>
            <person name="Nagy L.G."/>
            <person name="Floudas D."/>
            <person name="Held B.W."/>
            <person name="Levasseur A."/>
            <person name="Lombard V."/>
            <person name="Morin E."/>
            <person name="Otillar R."/>
            <person name="Lindquist E.A."/>
            <person name="Sun H."/>
            <person name="LaButti K.M."/>
            <person name="Schmutz J."/>
            <person name="Jabbour D."/>
            <person name="Luo H."/>
            <person name="Baker S.E."/>
            <person name="Pisabarro A.G."/>
            <person name="Walton J.D."/>
            <person name="Blanchette R.A."/>
            <person name="Henrissat B."/>
            <person name="Martin F."/>
            <person name="Cullen D."/>
            <person name="Hibbett D.S."/>
            <person name="Grigoriev I.V."/>
        </authorList>
    </citation>
    <scope>NUCLEOTIDE SEQUENCE [LARGE SCALE GENOMIC DNA]</scope>
    <source>
        <strain evidence="9">CBS 339.88</strain>
    </source>
</reference>
<feature type="region of interest" description="Disordered" evidence="6">
    <location>
        <begin position="248"/>
        <end position="323"/>
    </location>
</feature>
<sequence length="939" mass="104459">MLVLHSSSRCDVCLSEYHWETTGKRPYAIACGHIFCRDCLYTNSPPLCPLCRKPYQPNKMKKLHVDRPENIDDHREIDLLQRLAISWDTPEEQLEELTAEVDLWLRDRSDDSCIALRRARAALTKHREFEEAEAAFEDAQRELTEQLEEHKMLYRREQTQAAVSSEAYGAKIDSLTKCVCSLKLEIESLQIITQRYTRPGNNPLPRPPEPISTDHVPTFEQAMSESGTLGVRFAELPVSPRSIYSFEIESSRSSRKKGKSKVTPSEASYFDDANLSPNPRYQTATSPSASSSHYVRPHVAQSTTPAPSSQYDHSPNKQSTRAPGLQLHFDNTAQPLDAFALTHAYLREYSTGFVNGQEAAAAANTRKPSEYPKDHSTYPGQGSSSRHPPQVQPATAFEPSQSYHRATTPNTYQNQPYSAPVPNERSSRPTHRRQPTAPSIISSASSLSMQQNGRSSSRSQSQSRSRSRSRPRGSSSMSSHSNSNQQYGNPVLASILSTDTTPSRTQSFGSVSPEASRANTSNFYHTITAPLQPQPRQPQPQQYQPQPQQHQPQPQQHSRASSIISNNLPSNTRPNSPSSRSFATLQSNDTWGTATPSHLANGSLISGLNGFRFGAEPSLVGGRQERLSFHELASDGASIRTREMSFSEMGAGEPAQASMSPARPVHSMVGVLPADGENSYRSPPRDERATYRSPTSVDTRSYNGWNANANGSHTSSTRHRNSNSNNFVSGYQTDDDRSLHRQDRVSAASSNHWNSQSQSRDERDRERPGTYRSQTSVDPHSRAYDGREERDRDRDRDRGRDGYSHSRSQSYTSTSAPSRNYVSSNDRHDYQQQAADDLPPSSEPARESRSRRPGQPRTNHLSLPAESPFPVIDEYPEDDRHSNGNENASPGAGHLPVMASFGNALGLELTTGPTPISAPTPQVSSRPFLRSWSRDHYES</sequence>
<evidence type="ECO:0000256" key="3">
    <source>
        <dbReference type="ARBA" id="ARBA00022833"/>
    </source>
</evidence>
<evidence type="ECO:0000313" key="8">
    <source>
        <dbReference type="EMBL" id="KDR79228.1"/>
    </source>
</evidence>
<name>A0A067TJR8_GALM3</name>
<keyword evidence="5" id="KW-0175">Coiled coil</keyword>
<evidence type="ECO:0000259" key="7">
    <source>
        <dbReference type="PROSITE" id="PS50089"/>
    </source>
</evidence>
<feature type="compositionally biased region" description="Polar residues" evidence="6">
    <location>
        <begin position="692"/>
        <end position="711"/>
    </location>
</feature>
<dbReference type="PROSITE" id="PS00518">
    <property type="entry name" value="ZF_RING_1"/>
    <property type="match status" value="1"/>
</dbReference>
<dbReference type="PROSITE" id="PS50089">
    <property type="entry name" value="ZF_RING_2"/>
    <property type="match status" value="1"/>
</dbReference>
<gene>
    <name evidence="8" type="ORF">GALMADRAFT_277717</name>
</gene>
<feature type="region of interest" description="Disordered" evidence="6">
    <location>
        <begin position="360"/>
        <end position="488"/>
    </location>
</feature>
<keyword evidence="2 4" id="KW-0863">Zinc-finger</keyword>
<dbReference type="InterPro" id="IPR001841">
    <property type="entry name" value="Znf_RING"/>
</dbReference>
<accession>A0A067TJR8</accession>
<dbReference type="InterPro" id="IPR017907">
    <property type="entry name" value="Znf_RING_CS"/>
</dbReference>
<evidence type="ECO:0000313" key="9">
    <source>
        <dbReference type="Proteomes" id="UP000027222"/>
    </source>
</evidence>
<keyword evidence="3" id="KW-0862">Zinc</keyword>
<feature type="region of interest" description="Disordered" evidence="6">
    <location>
        <begin position="530"/>
        <end position="589"/>
    </location>
</feature>
<dbReference type="Gene3D" id="3.30.40.10">
    <property type="entry name" value="Zinc/RING finger domain, C3HC4 (zinc finger)"/>
    <property type="match status" value="1"/>
</dbReference>
<dbReference type="HOGENOM" id="CLU_312393_0_0_1"/>
<evidence type="ECO:0000256" key="5">
    <source>
        <dbReference type="SAM" id="Coils"/>
    </source>
</evidence>
<feature type="compositionally biased region" description="Polar residues" evidence="6">
    <location>
        <begin position="747"/>
        <end position="758"/>
    </location>
</feature>
<feature type="domain" description="RING-type" evidence="7">
    <location>
        <begin position="10"/>
        <end position="52"/>
    </location>
</feature>
<evidence type="ECO:0000256" key="6">
    <source>
        <dbReference type="SAM" id="MobiDB-lite"/>
    </source>
</evidence>
<feature type="compositionally biased region" description="Low complexity" evidence="6">
    <location>
        <begin position="565"/>
        <end position="581"/>
    </location>
</feature>
<dbReference type="EMBL" id="KL142373">
    <property type="protein sequence ID" value="KDR79228.1"/>
    <property type="molecule type" value="Genomic_DNA"/>
</dbReference>
<feature type="region of interest" description="Disordered" evidence="6">
    <location>
        <begin position="910"/>
        <end position="939"/>
    </location>
</feature>
<dbReference type="OrthoDB" id="6105938at2759"/>
<dbReference type="Pfam" id="PF14634">
    <property type="entry name" value="zf-RING_5"/>
    <property type="match status" value="1"/>
</dbReference>
<feature type="compositionally biased region" description="Polar residues" evidence="6">
    <location>
        <begin position="275"/>
        <end position="293"/>
    </location>
</feature>
<feature type="compositionally biased region" description="Polar residues" evidence="6">
    <location>
        <begin position="378"/>
        <end position="387"/>
    </location>
</feature>
<dbReference type="STRING" id="685588.A0A067TJR8"/>
<feature type="compositionally biased region" description="Polar residues" evidence="6">
    <location>
        <begin position="398"/>
        <end position="417"/>
    </location>
</feature>
<feature type="coiled-coil region" evidence="5">
    <location>
        <begin position="129"/>
        <end position="160"/>
    </location>
</feature>
<protein>
    <recommendedName>
        <fullName evidence="7">RING-type domain-containing protein</fullName>
    </recommendedName>
</protein>
<feature type="compositionally biased region" description="Basic and acidic residues" evidence="6">
    <location>
        <begin position="779"/>
        <end position="804"/>
    </location>
</feature>
<feature type="compositionally biased region" description="Low complexity" evidence="6">
    <location>
        <begin position="472"/>
        <end position="486"/>
    </location>
</feature>
<organism evidence="8 9">
    <name type="scientific">Galerina marginata (strain CBS 339.88)</name>
    <dbReference type="NCBI Taxonomy" id="685588"/>
    <lineage>
        <taxon>Eukaryota</taxon>
        <taxon>Fungi</taxon>
        <taxon>Dikarya</taxon>
        <taxon>Basidiomycota</taxon>
        <taxon>Agaricomycotina</taxon>
        <taxon>Agaricomycetes</taxon>
        <taxon>Agaricomycetidae</taxon>
        <taxon>Agaricales</taxon>
        <taxon>Agaricineae</taxon>
        <taxon>Strophariaceae</taxon>
        <taxon>Galerina</taxon>
    </lineage>
</organism>
<proteinExistence type="predicted"/>
<dbReference type="Proteomes" id="UP000027222">
    <property type="component" value="Unassembled WGS sequence"/>
</dbReference>
<dbReference type="GO" id="GO:0008270">
    <property type="term" value="F:zinc ion binding"/>
    <property type="evidence" value="ECO:0007669"/>
    <property type="project" value="UniProtKB-KW"/>
</dbReference>
<feature type="compositionally biased region" description="Low complexity" evidence="6">
    <location>
        <begin position="539"/>
        <end position="556"/>
    </location>
</feature>
<keyword evidence="1" id="KW-0479">Metal-binding</keyword>
<feature type="compositionally biased region" description="Polar residues" evidence="6">
    <location>
        <begin position="911"/>
        <end position="925"/>
    </location>
</feature>
<dbReference type="InterPro" id="IPR013083">
    <property type="entry name" value="Znf_RING/FYVE/PHD"/>
</dbReference>
<keyword evidence="9" id="KW-1185">Reference proteome</keyword>
<feature type="compositionally biased region" description="Polar residues" evidence="6">
    <location>
        <begin position="300"/>
        <end position="321"/>
    </location>
</feature>
<dbReference type="SUPFAM" id="SSF57850">
    <property type="entry name" value="RING/U-box"/>
    <property type="match status" value="1"/>
</dbReference>
<dbReference type="AlphaFoldDB" id="A0A067TJR8"/>
<feature type="compositionally biased region" description="Low complexity" evidence="6">
    <location>
        <begin position="805"/>
        <end position="819"/>
    </location>
</feature>
<evidence type="ECO:0000256" key="1">
    <source>
        <dbReference type="ARBA" id="ARBA00022723"/>
    </source>
</evidence>